<keyword evidence="2" id="KW-1185">Reference proteome</keyword>
<reference evidence="1" key="1">
    <citation type="submission" date="2023-04" db="EMBL/GenBank/DDBJ databases">
        <title>Draft Genome sequencing of Naganishia species isolated from polar environments using Oxford Nanopore Technology.</title>
        <authorList>
            <person name="Leo P."/>
            <person name="Venkateswaran K."/>
        </authorList>
    </citation>
    <scope>NUCLEOTIDE SEQUENCE</scope>
    <source>
        <strain evidence="1">DBVPG 5303</strain>
    </source>
</reference>
<proteinExistence type="predicted"/>
<name>A0ACC2X0D6_9TREE</name>
<sequence length="391" mass="43154">MLSSTTLFAILSALALTSVQSAPADKDSLNYLANKAGKRYLGTAIQAYQLADTRYTQILESQFDAITPENEMKWEVVEPTEGNFDFSGTDKIVAEAKKTGSIVRGHNICWDSQTPSWVTSITDPTRLKQVLKNHIDAVIGRYKDDLAYFDIVNEPLNENGTYKSNVWYNVLGESYIETALRYAHEVAPNMKLCINDYNIETVNAKSKAMATLSAKLLAKNAPLHCIGVYSVRFGSSIHHLTERVSLIGFESHFIGGSTPKDIPASMKQFSDLGLEVPMTELDVRIPVNGNDQPANATVAKEQVDDYYTSIAACLGNEMCPGVSIWQFADPTSWIPGVFKGANYVALFPVVYSYGAALLYDAEYQPKSTYYVVQQALKDGKKTATHFKGCKV</sequence>
<dbReference type="Proteomes" id="UP001234202">
    <property type="component" value="Unassembled WGS sequence"/>
</dbReference>
<accession>A0ACC2X0D6</accession>
<protein>
    <submittedName>
        <fullName evidence="1">Endo-1,4-beta-xylanase</fullName>
    </submittedName>
</protein>
<gene>
    <name evidence="1" type="ORF">QFC24_006813</name>
</gene>
<evidence type="ECO:0000313" key="2">
    <source>
        <dbReference type="Proteomes" id="UP001234202"/>
    </source>
</evidence>
<comment type="caution">
    <text evidence="1">The sequence shown here is derived from an EMBL/GenBank/DDBJ whole genome shotgun (WGS) entry which is preliminary data.</text>
</comment>
<evidence type="ECO:0000313" key="1">
    <source>
        <dbReference type="EMBL" id="KAJ9116222.1"/>
    </source>
</evidence>
<organism evidence="1 2">
    <name type="scientific">Naganishia onofrii</name>
    <dbReference type="NCBI Taxonomy" id="1851511"/>
    <lineage>
        <taxon>Eukaryota</taxon>
        <taxon>Fungi</taxon>
        <taxon>Dikarya</taxon>
        <taxon>Basidiomycota</taxon>
        <taxon>Agaricomycotina</taxon>
        <taxon>Tremellomycetes</taxon>
        <taxon>Filobasidiales</taxon>
        <taxon>Filobasidiaceae</taxon>
        <taxon>Naganishia</taxon>
    </lineage>
</organism>
<dbReference type="EMBL" id="JASBWV010000039">
    <property type="protein sequence ID" value="KAJ9116222.1"/>
    <property type="molecule type" value="Genomic_DNA"/>
</dbReference>